<sequence length="207" mass="23954">MAALLRFAARKVCGHAGLERPLQGSFMAARSIAVVKEEEPRKLPWTIFHGRLRSLQWFRSTPESPYDPLTNNHKHFPVSLGTRGLEEKRQELLRLLREMDDLQAERCTMEIKKNTKLLQLLGRPPSKPWSAEDFKRHFGVYHFQDFILSLPAMACAVLHFVVISMMTIFILLSPFFLLYEYCTSTSRTGQKYKEHTLSEKDLAATKE</sequence>
<accession>M7ZDE6</accession>
<dbReference type="AlphaFoldDB" id="M7ZDE6"/>
<name>M7ZDE6_TRIUA</name>
<dbReference type="OMA" id="YEYCTST"/>
<gene>
    <name evidence="1" type="ORF">TRIUR3_34320</name>
</gene>
<protein>
    <submittedName>
        <fullName evidence="1">Uncharacterized protein</fullName>
    </submittedName>
</protein>
<evidence type="ECO:0000313" key="1">
    <source>
        <dbReference type="EMBL" id="EMS46109.1"/>
    </source>
</evidence>
<proteinExistence type="predicted"/>
<organism evidence="1">
    <name type="scientific">Triticum urartu</name>
    <name type="common">Red wild einkorn</name>
    <name type="synonym">Crithodium urartu</name>
    <dbReference type="NCBI Taxonomy" id="4572"/>
    <lineage>
        <taxon>Eukaryota</taxon>
        <taxon>Viridiplantae</taxon>
        <taxon>Streptophyta</taxon>
        <taxon>Embryophyta</taxon>
        <taxon>Tracheophyta</taxon>
        <taxon>Spermatophyta</taxon>
        <taxon>Magnoliopsida</taxon>
        <taxon>Liliopsida</taxon>
        <taxon>Poales</taxon>
        <taxon>Poaceae</taxon>
        <taxon>BOP clade</taxon>
        <taxon>Pooideae</taxon>
        <taxon>Triticodae</taxon>
        <taxon>Triticeae</taxon>
        <taxon>Triticinae</taxon>
        <taxon>Triticum</taxon>
    </lineage>
</organism>
<reference evidence="1" key="1">
    <citation type="journal article" date="2013" name="Nature">
        <title>Draft genome of the wheat A-genome progenitor Triticum urartu.</title>
        <authorList>
            <person name="Ling H.Q."/>
            <person name="Zhao S."/>
            <person name="Liu D."/>
            <person name="Wang J."/>
            <person name="Sun H."/>
            <person name="Zhang C."/>
            <person name="Fan H."/>
            <person name="Li D."/>
            <person name="Dong L."/>
            <person name="Tao Y."/>
            <person name="Gao C."/>
            <person name="Wu H."/>
            <person name="Li Y."/>
            <person name="Cui Y."/>
            <person name="Guo X."/>
            <person name="Zheng S."/>
            <person name="Wang B."/>
            <person name="Yu K."/>
            <person name="Liang Q."/>
            <person name="Yang W."/>
            <person name="Lou X."/>
            <person name="Chen J."/>
            <person name="Feng M."/>
            <person name="Jian J."/>
            <person name="Zhang X."/>
            <person name="Luo G."/>
            <person name="Jiang Y."/>
            <person name="Liu J."/>
            <person name="Wang Z."/>
            <person name="Sha Y."/>
            <person name="Zhang B."/>
            <person name="Wu H."/>
            <person name="Tang D."/>
            <person name="Shen Q."/>
            <person name="Xue P."/>
            <person name="Zou S."/>
            <person name="Wang X."/>
            <person name="Liu X."/>
            <person name="Wang F."/>
            <person name="Yang Y."/>
            <person name="An X."/>
            <person name="Dong Z."/>
            <person name="Zhang K."/>
            <person name="Zhang X."/>
            <person name="Luo M.C."/>
            <person name="Dvorak J."/>
            <person name="Tong Y."/>
            <person name="Wang J."/>
            <person name="Yang H."/>
            <person name="Li Z."/>
            <person name="Wang D."/>
            <person name="Zhang A."/>
            <person name="Wang J."/>
        </authorList>
    </citation>
    <scope>NUCLEOTIDE SEQUENCE</scope>
</reference>
<dbReference type="EMBL" id="KD278103">
    <property type="protein sequence ID" value="EMS46109.1"/>
    <property type="molecule type" value="Genomic_DNA"/>
</dbReference>